<protein>
    <submittedName>
        <fullName evidence="2">Uncharacterized protein</fullName>
    </submittedName>
</protein>
<dbReference type="AlphaFoldDB" id="A0A2M7DMY6"/>
<keyword evidence="1" id="KW-0472">Membrane</keyword>
<evidence type="ECO:0000256" key="1">
    <source>
        <dbReference type="SAM" id="Phobius"/>
    </source>
</evidence>
<keyword evidence="1" id="KW-0812">Transmembrane</keyword>
<comment type="caution">
    <text evidence="2">The sequence shown here is derived from an EMBL/GenBank/DDBJ whole genome shotgun (WGS) entry which is preliminary data.</text>
</comment>
<sequence length="122" mass="14705">MFTHNSIAYGTKILAEIIGHVLYFPLWWYSTGLMRLLNNLRNFLSDREKSLALLIWIKNIGRPMYGQYDWQGRIISFFMRLIQIIIRSFFMLFWLALALAILGLWALLPFIVLYNIYWQLFY</sequence>
<gene>
    <name evidence="2" type="ORF">COS18_03210</name>
</gene>
<organism evidence="2 3">
    <name type="scientific">Candidatus Falkowbacteria bacterium CG02_land_8_20_14_3_00_36_14</name>
    <dbReference type="NCBI Taxonomy" id="1974560"/>
    <lineage>
        <taxon>Bacteria</taxon>
        <taxon>Candidatus Falkowiibacteriota</taxon>
    </lineage>
</organism>
<feature type="transmembrane region" description="Helical" evidence="1">
    <location>
        <begin position="6"/>
        <end position="29"/>
    </location>
</feature>
<name>A0A2M7DMY6_9BACT</name>
<proteinExistence type="predicted"/>
<evidence type="ECO:0000313" key="3">
    <source>
        <dbReference type="Proteomes" id="UP000228896"/>
    </source>
</evidence>
<dbReference type="Proteomes" id="UP000228896">
    <property type="component" value="Unassembled WGS sequence"/>
</dbReference>
<reference evidence="3" key="1">
    <citation type="submission" date="2017-09" db="EMBL/GenBank/DDBJ databases">
        <title>Depth-based differentiation of microbial function through sediment-hosted aquifers and enrichment of novel symbionts in the deep terrestrial subsurface.</title>
        <authorList>
            <person name="Probst A.J."/>
            <person name="Ladd B."/>
            <person name="Jarett J.K."/>
            <person name="Geller-Mcgrath D.E."/>
            <person name="Sieber C.M.K."/>
            <person name="Emerson J.B."/>
            <person name="Anantharaman K."/>
            <person name="Thomas B.C."/>
            <person name="Malmstrom R."/>
            <person name="Stieglmeier M."/>
            <person name="Klingl A."/>
            <person name="Woyke T."/>
            <person name="Ryan C.M."/>
            <person name="Banfield J.F."/>
        </authorList>
    </citation>
    <scope>NUCLEOTIDE SEQUENCE [LARGE SCALE GENOMIC DNA]</scope>
</reference>
<evidence type="ECO:0000313" key="2">
    <source>
        <dbReference type="EMBL" id="PIV51149.1"/>
    </source>
</evidence>
<dbReference type="EMBL" id="PETS01000078">
    <property type="protein sequence ID" value="PIV51149.1"/>
    <property type="molecule type" value="Genomic_DNA"/>
</dbReference>
<keyword evidence="1" id="KW-1133">Transmembrane helix</keyword>
<feature type="transmembrane region" description="Helical" evidence="1">
    <location>
        <begin position="89"/>
        <end position="117"/>
    </location>
</feature>
<accession>A0A2M7DMY6</accession>